<proteinExistence type="predicted"/>
<evidence type="ECO:0000313" key="3">
    <source>
        <dbReference type="Proteomes" id="UP000298652"/>
    </source>
</evidence>
<evidence type="ECO:0000256" key="1">
    <source>
        <dbReference type="SAM" id="Phobius"/>
    </source>
</evidence>
<keyword evidence="3" id="KW-1185">Reference proteome</keyword>
<dbReference type="Proteomes" id="UP000298652">
    <property type="component" value="Chromosome 3"/>
</dbReference>
<keyword evidence="1" id="KW-0472">Membrane</keyword>
<organism evidence="2 3">
    <name type="scientific">Setaria viridis</name>
    <name type="common">Green bristlegrass</name>
    <name type="synonym">Setaria italica subsp. viridis</name>
    <dbReference type="NCBI Taxonomy" id="4556"/>
    <lineage>
        <taxon>Eukaryota</taxon>
        <taxon>Viridiplantae</taxon>
        <taxon>Streptophyta</taxon>
        <taxon>Embryophyta</taxon>
        <taxon>Tracheophyta</taxon>
        <taxon>Spermatophyta</taxon>
        <taxon>Magnoliopsida</taxon>
        <taxon>Liliopsida</taxon>
        <taxon>Poales</taxon>
        <taxon>Poaceae</taxon>
        <taxon>PACMAD clade</taxon>
        <taxon>Panicoideae</taxon>
        <taxon>Panicodae</taxon>
        <taxon>Paniceae</taxon>
        <taxon>Cenchrinae</taxon>
        <taxon>Setaria</taxon>
    </lineage>
</organism>
<dbReference type="AlphaFoldDB" id="A0A4U6VEN1"/>
<dbReference type="EMBL" id="CM016554">
    <property type="protein sequence ID" value="TKW27172.1"/>
    <property type="molecule type" value="Genomic_DNA"/>
</dbReference>
<reference evidence="2" key="1">
    <citation type="submission" date="2019-03" db="EMBL/GenBank/DDBJ databases">
        <title>WGS assembly of Setaria viridis.</title>
        <authorList>
            <person name="Huang P."/>
            <person name="Jenkins J."/>
            <person name="Grimwood J."/>
            <person name="Barry K."/>
            <person name="Healey A."/>
            <person name="Mamidi S."/>
            <person name="Sreedasyam A."/>
            <person name="Shu S."/>
            <person name="Feldman M."/>
            <person name="Wu J."/>
            <person name="Yu Y."/>
            <person name="Chen C."/>
            <person name="Johnson J."/>
            <person name="Rokhsar D."/>
            <person name="Baxter I."/>
            <person name="Schmutz J."/>
            <person name="Brutnell T."/>
            <person name="Kellogg E."/>
        </authorList>
    </citation>
    <scope>NUCLEOTIDE SEQUENCE [LARGE SCALE GENOMIC DNA]</scope>
</reference>
<accession>A0A4U6VEN1</accession>
<name>A0A4U6VEN1_SETVI</name>
<keyword evidence="1" id="KW-1133">Transmembrane helix</keyword>
<feature type="transmembrane region" description="Helical" evidence="1">
    <location>
        <begin position="79"/>
        <end position="98"/>
    </location>
</feature>
<keyword evidence="1" id="KW-0812">Transmembrane</keyword>
<dbReference type="Gramene" id="TKW27172">
    <property type="protein sequence ID" value="TKW27172"/>
    <property type="gene ID" value="SEVIR_3G240700v2"/>
</dbReference>
<sequence length="100" mass="10991">MGCSSSSPIHRIPGRVRLHRVAFSFSPLVLPGRLSATAVLCCDADLWHWASDFGRRLTCKRRGLGVCCRRMISARLDHPIICTVVLAVSLTVVLSVSLNF</sequence>
<protein>
    <submittedName>
        <fullName evidence="2">Uncharacterized protein</fullName>
    </submittedName>
</protein>
<evidence type="ECO:0000313" key="2">
    <source>
        <dbReference type="EMBL" id="TKW27172.1"/>
    </source>
</evidence>
<gene>
    <name evidence="2" type="ORF">SEVIR_3G240700v2</name>
</gene>